<reference evidence="4" key="1">
    <citation type="journal article" date="2020" name="PLoS Negl. Trop. Dis.">
        <title>High-quality nuclear genome for Sarcoptes scabiei-A critical resource for a neglected parasite.</title>
        <authorList>
            <person name="Korhonen P.K."/>
            <person name="Gasser R.B."/>
            <person name="Ma G."/>
            <person name="Wang T."/>
            <person name="Stroehlein A.J."/>
            <person name="Young N.D."/>
            <person name="Ang C.S."/>
            <person name="Fernando D.D."/>
            <person name="Lu H.C."/>
            <person name="Taylor S."/>
            <person name="Reynolds S.L."/>
            <person name="Mofiz E."/>
            <person name="Najaraj S.H."/>
            <person name="Gowda H."/>
            <person name="Madugundu A."/>
            <person name="Renuse S."/>
            <person name="Holt D."/>
            <person name="Pandey A."/>
            <person name="Papenfuss A.T."/>
            <person name="Fischer K."/>
        </authorList>
    </citation>
    <scope>NUCLEOTIDE SEQUENCE [LARGE SCALE GENOMIC DNA]</scope>
</reference>
<organism evidence="2">
    <name type="scientific">Sarcoptes scabiei</name>
    <name type="common">Itch mite</name>
    <name type="synonym">Acarus scabiei</name>
    <dbReference type="NCBI Taxonomy" id="52283"/>
    <lineage>
        <taxon>Eukaryota</taxon>
        <taxon>Metazoa</taxon>
        <taxon>Ecdysozoa</taxon>
        <taxon>Arthropoda</taxon>
        <taxon>Chelicerata</taxon>
        <taxon>Arachnida</taxon>
        <taxon>Acari</taxon>
        <taxon>Acariformes</taxon>
        <taxon>Sarcoptiformes</taxon>
        <taxon>Astigmata</taxon>
        <taxon>Psoroptidia</taxon>
        <taxon>Sarcoptoidea</taxon>
        <taxon>Sarcoptidae</taxon>
        <taxon>Sarcoptinae</taxon>
        <taxon>Sarcoptes</taxon>
    </lineage>
</organism>
<dbReference type="Proteomes" id="UP000070412">
    <property type="component" value="Unassembled WGS sequence"/>
</dbReference>
<sequence>MNSSGSEFTLRVAICDLVEQLKRMQHKCSYLEECRNQLVKEVIRLQSQNEWSARQLGSESPEISSLTQNAHCFCNQSPGHHHQNLVNSNSFNKSSNPLMNFPLNGQDILNNSSNSHDSNSSERSSEIRHSFGQTKNINSNNLKDESSHLINILNELDHDGLENRENSIRQITIQMLKDLDHEMKTGKLKSDLIDFIRNNTDACKTVFNDNVMNNDLIEFEDNKIDNDNRDEHSD</sequence>
<evidence type="ECO:0000313" key="3">
    <source>
        <dbReference type="EnsemblMetazoa" id="KAF7487641.1"/>
    </source>
</evidence>
<name>A0A834R2R9_SARSC</name>
<evidence type="ECO:0000313" key="4">
    <source>
        <dbReference type="Proteomes" id="UP000070412"/>
    </source>
</evidence>
<reference evidence="3" key="3">
    <citation type="submission" date="2022-06" db="UniProtKB">
        <authorList>
            <consortium name="EnsemblMetazoa"/>
        </authorList>
    </citation>
    <scope>IDENTIFICATION</scope>
</reference>
<dbReference type="EMBL" id="WVUK01000066">
    <property type="protein sequence ID" value="KAF7487641.1"/>
    <property type="molecule type" value="Genomic_DNA"/>
</dbReference>
<reference evidence="2" key="2">
    <citation type="submission" date="2020-01" db="EMBL/GenBank/DDBJ databases">
        <authorList>
            <person name="Korhonen P.K.K."/>
            <person name="Guangxu M.G."/>
            <person name="Wang T.W."/>
            <person name="Stroehlein A.J.S."/>
            <person name="Young N.D."/>
            <person name="Ang C.-S.A."/>
            <person name="Fernando D.W.F."/>
            <person name="Lu H.L."/>
            <person name="Taylor S.T."/>
            <person name="Ehtesham M.E.M."/>
            <person name="Najaraj S.H.N."/>
            <person name="Harsha G.H.G."/>
            <person name="Madugundu A.M."/>
            <person name="Renuse S.R."/>
            <person name="Holt D.H."/>
            <person name="Pandey A.P."/>
            <person name="Papenfuss A.P."/>
            <person name="Gasser R.B.G."/>
            <person name="Fischer K.F."/>
        </authorList>
    </citation>
    <scope>NUCLEOTIDE SEQUENCE</scope>
    <source>
        <strain evidence="2">SSS_KF_BRIS2020</strain>
    </source>
</reference>
<feature type="compositionally biased region" description="Polar residues" evidence="1">
    <location>
        <begin position="131"/>
        <end position="141"/>
    </location>
</feature>
<dbReference type="AlphaFoldDB" id="A0A834R2R9"/>
<evidence type="ECO:0000313" key="2">
    <source>
        <dbReference type="EMBL" id="KAF7487641.1"/>
    </source>
</evidence>
<protein>
    <submittedName>
        <fullName evidence="2 3">Uncharacterized protein</fullName>
    </submittedName>
</protein>
<keyword evidence="4" id="KW-1185">Reference proteome</keyword>
<dbReference type="OrthoDB" id="6514894at2759"/>
<gene>
    <name evidence="2" type="ORF">SSS_2909</name>
</gene>
<proteinExistence type="predicted"/>
<feature type="compositionally biased region" description="Basic and acidic residues" evidence="1">
    <location>
        <begin position="119"/>
        <end position="129"/>
    </location>
</feature>
<feature type="region of interest" description="Disordered" evidence="1">
    <location>
        <begin position="102"/>
        <end position="142"/>
    </location>
</feature>
<dbReference type="EnsemblMetazoa" id="SSS_2909s_mrna">
    <property type="protein sequence ID" value="KAF7487641.1"/>
    <property type="gene ID" value="SSS_2909"/>
</dbReference>
<evidence type="ECO:0000256" key="1">
    <source>
        <dbReference type="SAM" id="MobiDB-lite"/>
    </source>
</evidence>
<accession>A0A834R2R9</accession>
<feature type="compositionally biased region" description="Low complexity" evidence="1">
    <location>
        <begin position="107"/>
        <end position="118"/>
    </location>
</feature>